<keyword evidence="2" id="KW-1185">Reference proteome</keyword>
<organism evidence="1 2">
    <name type="scientific">Bradyrhizobium daqingense</name>
    <dbReference type="NCBI Taxonomy" id="993502"/>
    <lineage>
        <taxon>Bacteria</taxon>
        <taxon>Pseudomonadati</taxon>
        <taxon>Pseudomonadota</taxon>
        <taxon>Alphaproteobacteria</taxon>
        <taxon>Hyphomicrobiales</taxon>
        <taxon>Nitrobacteraceae</taxon>
        <taxon>Bradyrhizobium</taxon>
    </lineage>
</organism>
<protein>
    <submittedName>
        <fullName evidence="1">Uncharacterized protein</fullName>
    </submittedName>
</protein>
<dbReference type="Proteomes" id="UP000317176">
    <property type="component" value="Unassembled WGS sequence"/>
</dbReference>
<accession>A0A562LMT5</accession>
<dbReference type="AlphaFoldDB" id="A0A562LMT5"/>
<reference evidence="1 2" key="1">
    <citation type="journal article" date="2015" name="Stand. Genomic Sci.">
        <title>Genomic Encyclopedia of Bacterial and Archaeal Type Strains, Phase III: the genomes of soil and plant-associated and newly described type strains.</title>
        <authorList>
            <person name="Whitman W.B."/>
            <person name="Woyke T."/>
            <person name="Klenk H.P."/>
            <person name="Zhou Y."/>
            <person name="Lilburn T.G."/>
            <person name="Beck B.J."/>
            <person name="De Vos P."/>
            <person name="Vandamme P."/>
            <person name="Eisen J.A."/>
            <person name="Garrity G."/>
            <person name="Hugenholtz P."/>
            <person name="Kyrpides N.C."/>
        </authorList>
    </citation>
    <scope>NUCLEOTIDE SEQUENCE [LARGE SCALE GENOMIC DNA]</scope>
    <source>
        <strain evidence="1 2">CGMCC 1.10947</strain>
    </source>
</reference>
<dbReference type="OrthoDB" id="6691177at2"/>
<evidence type="ECO:0000313" key="1">
    <source>
        <dbReference type="EMBL" id="TWI08918.1"/>
    </source>
</evidence>
<dbReference type="RefSeq" id="WP_145630141.1">
    <property type="nucleotide sequence ID" value="NZ_CP088014.1"/>
</dbReference>
<dbReference type="EMBL" id="VLKL01000003">
    <property type="protein sequence ID" value="TWI08918.1"/>
    <property type="molecule type" value="Genomic_DNA"/>
</dbReference>
<comment type="caution">
    <text evidence="1">The sequence shown here is derived from an EMBL/GenBank/DDBJ whole genome shotgun (WGS) entry which is preliminary data.</text>
</comment>
<gene>
    <name evidence="1" type="ORF">IQ17_01743</name>
</gene>
<evidence type="ECO:0000313" key="2">
    <source>
        <dbReference type="Proteomes" id="UP000317176"/>
    </source>
</evidence>
<proteinExistence type="predicted"/>
<name>A0A562LMT5_9BRAD</name>
<sequence length="490" mass="56072">MATFFSEYFGIDAETLDSYGALNISIVNDLPLFIDPFLLFNSENGEYRVLHDAMIDYLVFLRDRSAKGPVSDALLSSWYCFGEVRQNWLGFSISGNGGTGLGMDFARALHSNLHSLFSDFGEEKITEGSHLEKVCLISDGVGRDNISDFTTNLIKDYLCRYTEQFAAQHLKPSDVRRVAVEKVRFNYETETWQRATYALPWVKDDFVILTPKDILTRDENWINKSDLLGDFQQIPTAISDGELRAQVENYFYKILRKPGRRRKPSSKERSEAARRTLLEFPQLIDYYIKLKEQHGEEATDISAEKVLATEYMFIRQIAEIQHTLFRETAFYGTNGGTYEEAHARVSYLRDVIENKGGHRLFYHEGKPIQREKDLQILYRLVWFGTPSEVGTEANDGRGPVDFKISRGAHDKTLIEMKLAKNTQLERNLEKQVPIYQAASDAKNAIKVIIYFSITELRKVTKILKKLGMADNKDIVLIDARDDNKPSGSKA</sequence>